<dbReference type="GeneID" id="90040643"/>
<feature type="transmembrane region" description="Helical" evidence="6">
    <location>
        <begin position="179"/>
        <end position="196"/>
    </location>
</feature>
<comment type="similarity">
    <text evidence="2 6">Belongs to the peroxisomal membrane protein PXMP2/4 family.</text>
</comment>
<evidence type="ECO:0000313" key="8">
    <source>
        <dbReference type="Proteomes" id="UP001498771"/>
    </source>
</evidence>
<sequence>MAPALSVFAFNSLQAFVLRGFGNVLGQAISSYDHSSYHTLFAKLDFFTVIVFASWALFYTPVFLLWNSFLDKRYPTVVKVPDTSAPESKEAKKEKEAATKDELQRGNVLIKTVLTESLLSTVMNGIFVAYFTYMRTGDPSYARQKVQSDLPDIQTSSMKLWPIVTYISLVYLPVERRMLVRSLVGIFWNVYLSIAAQ</sequence>
<dbReference type="InterPro" id="IPR007248">
    <property type="entry name" value="Mpv17_PMP22"/>
</dbReference>
<keyword evidence="3 6" id="KW-0812">Transmembrane</keyword>
<protein>
    <recommendedName>
        <fullName evidence="9">Integral membrane protein</fullName>
    </recommendedName>
</protein>
<name>A0ABR1FF12_9ASCO</name>
<evidence type="ECO:0000256" key="5">
    <source>
        <dbReference type="ARBA" id="ARBA00023136"/>
    </source>
</evidence>
<evidence type="ECO:0000256" key="2">
    <source>
        <dbReference type="ARBA" id="ARBA00006824"/>
    </source>
</evidence>
<keyword evidence="8" id="KW-1185">Reference proteome</keyword>
<dbReference type="EMBL" id="JBBJBU010000001">
    <property type="protein sequence ID" value="KAK7208332.1"/>
    <property type="molecule type" value="Genomic_DNA"/>
</dbReference>
<comment type="subcellular location">
    <subcellularLocation>
        <location evidence="1">Membrane</location>
        <topology evidence="1">Multi-pass membrane protein</topology>
    </subcellularLocation>
</comment>
<feature type="transmembrane region" description="Helical" evidence="6">
    <location>
        <begin position="46"/>
        <end position="66"/>
    </location>
</feature>
<comment type="caution">
    <text evidence="7">The sequence shown here is derived from an EMBL/GenBank/DDBJ whole genome shotgun (WGS) entry which is preliminary data.</text>
</comment>
<accession>A0ABR1FF12</accession>
<dbReference type="Proteomes" id="UP001498771">
    <property type="component" value="Unassembled WGS sequence"/>
</dbReference>
<keyword evidence="5 6" id="KW-0472">Membrane</keyword>
<evidence type="ECO:0000256" key="3">
    <source>
        <dbReference type="ARBA" id="ARBA00022692"/>
    </source>
</evidence>
<organism evidence="7 8">
    <name type="scientific">Myxozyma melibiosi</name>
    <dbReference type="NCBI Taxonomy" id="54550"/>
    <lineage>
        <taxon>Eukaryota</taxon>
        <taxon>Fungi</taxon>
        <taxon>Dikarya</taxon>
        <taxon>Ascomycota</taxon>
        <taxon>Saccharomycotina</taxon>
        <taxon>Lipomycetes</taxon>
        <taxon>Lipomycetales</taxon>
        <taxon>Lipomycetaceae</taxon>
        <taxon>Myxozyma</taxon>
    </lineage>
</organism>
<dbReference type="PANTHER" id="PTHR11266">
    <property type="entry name" value="PEROXISOMAL MEMBRANE PROTEIN 2, PXMP2 MPV17"/>
    <property type="match status" value="1"/>
</dbReference>
<feature type="transmembrane region" description="Helical" evidence="6">
    <location>
        <begin position="153"/>
        <end position="172"/>
    </location>
</feature>
<evidence type="ECO:0000256" key="1">
    <source>
        <dbReference type="ARBA" id="ARBA00004141"/>
    </source>
</evidence>
<dbReference type="Pfam" id="PF04117">
    <property type="entry name" value="Mpv17_PMP22"/>
    <property type="match status" value="1"/>
</dbReference>
<dbReference type="RefSeq" id="XP_064771365.1">
    <property type="nucleotide sequence ID" value="XM_064915131.1"/>
</dbReference>
<evidence type="ECO:0000256" key="6">
    <source>
        <dbReference type="RuleBase" id="RU363053"/>
    </source>
</evidence>
<evidence type="ECO:0008006" key="9">
    <source>
        <dbReference type="Google" id="ProtNLM"/>
    </source>
</evidence>
<feature type="transmembrane region" description="Helical" evidence="6">
    <location>
        <begin position="113"/>
        <end position="133"/>
    </location>
</feature>
<keyword evidence="4 6" id="KW-1133">Transmembrane helix</keyword>
<gene>
    <name evidence="7" type="ORF">BZA70DRAFT_45569</name>
</gene>
<reference evidence="7 8" key="1">
    <citation type="submission" date="2024-03" db="EMBL/GenBank/DDBJ databases">
        <title>Genome-scale model development and genomic sequencing of the oleaginous clade Lipomyces.</title>
        <authorList>
            <consortium name="Lawrence Berkeley National Laboratory"/>
            <person name="Czajka J.J."/>
            <person name="Han Y."/>
            <person name="Kim J."/>
            <person name="Mondo S.J."/>
            <person name="Hofstad B.A."/>
            <person name="Robles A."/>
            <person name="Haridas S."/>
            <person name="Riley R."/>
            <person name="LaButti K."/>
            <person name="Pangilinan J."/>
            <person name="Andreopoulos W."/>
            <person name="Lipzen A."/>
            <person name="Yan J."/>
            <person name="Wang M."/>
            <person name="Ng V."/>
            <person name="Grigoriev I.V."/>
            <person name="Spatafora J.W."/>
            <person name="Magnuson J.K."/>
            <person name="Baker S.E."/>
            <person name="Pomraning K.R."/>
        </authorList>
    </citation>
    <scope>NUCLEOTIDE SEQUENCE [LARGE SCALE GENOMIC DNA]</scope>
    <source>
        <strain evidence="7 8">Phaff 52-87</strain>
    </source>
</reference>
<proteinExistence type="inferred from homology"/>
<dbReference type="PANTHER" id="PTHR11266:SF80">
    <property type="entry name" value="PEROXISOMAL MEMBRANE PROTEIN 2"/>
    <property type="match status" value="1"/>
</dbReference>
<evidence type="ECO:0000256" key="4">
    <source>
        <dbReference type="ARBA" id="ARBA00022989"/>
    </source>
</evidence>
<evidence type="ECO:0000313" key="7">
    <source>
        <dbReference type="EMBL" id="KAK7208332.1"/>
    </source>
</evidence>